<keyword evidence="2" id="KW-1185">Reference proteome</keyword>
<evidence type="ECO:0008006" key="3">
    <source>
        <dbReference type="Google" id="ProtNLM"/>
    </source>
</evidence>
<evidence type="ECO:0000313" key="1">
    <source>
        <dbReference type="EMBL" id="KAI6302195.1"/>
    </source>
</evidence>
<dbReference type="EMBL" id="JABSND010000027">
    <property type="protein sequence ID" value="KAI6302195.1"/>
    <property type="molecule type" value="Genomic_DNA"/>
</dbReference>
<organism evidence="1 2">
    <name type="scientific">Pyricularia grisea</name>
    <name type="common">Crabgrass-specific blast fungus</name>
    <name type="synonym">Magnaporthe grisea</name>
    <dbReference type="NCBI Taxonomy" id="148305"/>
    <lineage>
        <taxon>Eukaryota</taxon>
        <taxon>Fungi</taxon>
        <taxon>Dikarya</taxon>
        <taxon>Ascomycota</taxon>
        <taxon>Pezizomycotina</taxon>
        <taxon>Sordariomycetes</taxon>
        <taxon>Sordariomycetidae</taxon>
        <taxon>Magnaporthales</taxon>
        <taxon>Pyriculariaceae</taxon>
        <taxon>Pyricularia</taxon>
    </lineage>
</organism>
<comment type="caution">
    <text evidence="1">The sequence shown here is derived from an EMBL/GenBank/DDBJ whole genome shotgun (WGS) entry which is preliminary data.</text>
</comment>
<gene>
    <name evidence="1" type="ORF">MCOR33_002375</name>
</gene>
<proteinExistence type="predicted"/>
<reference evidence="1" key="1">
    <citation type="submission" date="2021-01" db="EMBL/GenBank/DDBJ databases">
        <title>Deciphering the adaptive evolutionary patterns associated with biogeogrpahic diversity in the finger millet blast pathogen Magnaporthe oryzae in Eastern Africa.</title>
        <authorList>
            <person name="Onyema G."/>
            <person name="Shittu T.A."/>
            <person name="Dodsworth S."/>
            <person name="Devilliers S."/>
            <person name="Muthumeenakshi S."/>
            <person name="Sreenivasaprasad S."/>
        </authorList>
    </citation>
    <scope>NUCLEOTIDE SEQUENCE</scope>
    <source>
        <strain evidence="1">D15/s37</strain>
    </source>
</reference>
<accession>A0ABQ8NXJ0</accession>
<sequence>MNIISGSRQTSNMSVCVSCKDPLVLGIDEDENAAPVPDDLLLPCGCHYHWQCFLDSSSDVVISLKCPSCGNHLATNAPGPSVTNTIFPSSQDVAIVTRYHSEGGVQDDYNILPDVTEEAYLTMHPEARPAHAFHEMCAENNVEGILSILHDFDHPDSDDEDEAPRLPKDQMLRYQDPLNGNKSALHIAVEKDQPQVALLLLYLASGLATDNFPPDALEVAVNLQLQRPTLTNPSDDIRALKDSQERTAEEYAYQAGPRWVSFIEAGMFA</sequence>
<protein>
    <recommendedName>
        <fullName evidence="3">RING-type domain-containing protein</fullName>
    </recommendedName>
</protein>
<name>A0ABQ8NXJ0_PYRGI</name>
<evidence type="ECO:0000313" key="2">
    <source>
        <dbReference type="Proteomes" id="UP001059893"/>
    </source>
</evidence>
<dbReference type="Proteomes" id="UP001059893">
    <property type="component" value="Unassembled WGS sequence"/>
</dbReference>